<feature type="compositionally biased region" description="Low complexity" evidence="6">
    <location>
        <begin position="372"/>
        <end position="388"/>
    </location>
</feature>
<evidence type="ECO:0000256" key="3">
    <source>
        <dbReference type="ARBA" id="ARBA00022777"/>
    </source>
</evidence>
<sequence>MPPVNPTNASSVLLPSTATDLTPEDPRTVGPFRLLKRLGSGGMGVVYAGADGQGRVVAVKVVHTEYASDVEFRARFAREVDLLGRVGGACAVPLLGADPGAARPWLATAYVVGATLGAYVRRNGPLEQTLQRGLAAGVAEALTRIHDAGIAHRDLKPSNIILSPDGPRVLDFGIARAIDETALTRTGSVVGSPGWISPDHYKGAPASFSDDVFAWGAMVAYSATGRPPFGRGNADAIGYRVLHEQPDLHGFNGELADLARAALSKDARQRPTAPQLLAATASIGQRFAASVASAPEATHVLSRVLDDNWTGVQVPTGKEFAVEAEKGGGRRIGTVVAASLVALALLLTAGGAAVAAVTGEAPWKLVTGGDSGAAQAGQDPGPDQAGPDLPSGSPSTNAKGKAEKSDKSEAQEKDGKGGEPGEKKAGAKSTTGMAVLGPAAGAGGAKPSGAHVVGLAPTEGGKTRWARLDGAQVLCAWSFCQSAGNKPKEGAPGTTPSSPGALSGHLAKGNAGILAEVTYKVDGNGVATISKVVEHHRSKGDGVAPPWA</sequence>
<dbReference type="OrthoDB" id="4061614at2"/>
<keyword evidence="1" id="KW-0808">Transferase</keyword>
<dbReference type="InterPro" id="IPR017441">
    <property type="entry name" value="Protein_kinase_ATP_BS"/>
</dbReference>
<dbReference type="PROSITE" id="PS00107">
    <property type="entry name" value="PROTEIN_KINASE_ATP"/>
    <property type="match status" value="1"/>
</dbReference>
<dbReference type="SUPFAM" id="SSF56112">
    <property type="entry name" value="Protein kinase-like (PK-like)"/>
    <property type="match status" value="1"/>
</dbReference>
<dbReference type="PANTHER" id="PTHR43289">
    <property type="entry name" value="MITOGEN-ACTIVATED PROTEIN KINASE KINASE KINASE 20-RELATED"/>
    <property type="match status" value="1"/>
</dbReference>
<evidence type="ECO:0000256" key="4">
    <source>
        <dbReference type="ARBA" id="ARBA00022840"/>
    </source>
</evidence>
<evidence type="ECO:0000256" key="5">
    <source>
        <dbReference type="PROSITE-ProRule" id="PRU10141"/>
    </source>
</evidence>
<evidence type="ECO:0000313" key="8">
    <source>
        <dbReference type="EMBL" id="PSK98120.1"/>
    </source>
</evidence>
<dbReference type="Gene3D" id="1.10.510.10">
    <property type="entry name" value="Transferase(Phosphotransferase) domain 1"/>
    <property type="match status" value="1"/>
</dbReference>
<keyword evidence="3 8" id="KW-0418">Kinase</keyword>
<comment type="caution">
    <text evidence="8">The sequence shown here is derived from an EMBL/GenBank/DDBJ whole genome shotgun (WGS) entry which is preliminary data.</text>
</comment>
<evidence type="ECO:0000259" key="7">
    <source>
        <dbReference type="PROSITE" id="PS50011"/>
    </source>
</evidence>
<name>A0A2P8DLL7_9ACTN</name>
<feature type="region of interest" description="Disordered" evidence="6">
    <location>
        <begin position="484"/>
        <end position="504"/>
    </location>
</feature>
<dbReference type="GO" id="GO:0005524">
    <property type="term" value="F:ATP binding"/>
    <property type="evidence" value="ECO:0007669"/>
    <property type="project" value="UniProtKB-UniRule"/>
</dbReference>
<dbReference type="CDD" id="cd14014">
    <property type="entry name" value="STKc_PknB_like"/>
    <property type="match status" value="1"/>
</dbReference>
<dbReference type="SMART" id="SM00220">
    <property type="entry name" value="S_TKc"/>
    <property type="match status" value="1"/>
</dbReference>
<dbReference type="EMBL" id="PYGA01000006">
    <property type="protein sequence ID" value="PSK98120.1"/>
    <property type="molecule type" value="Genomic_DNA"/>
</dbReference>
<dbReference type="InterPro" id="IPR008271">
    <property type="entry name" value="Ser/Thr_kinase_AS"/>
</dbReference>
<evidence type="ECO:0000256" key="2">
    <source>
        <dbReference type="ARBA" id="ARBA00022741"/>
    </source>
</evidence>
<keyword evidence="9" id="KW-1185">Reference proteome</keyword>
<feature type="region of interest" description="Disordered" evidence="6">
    <location>
        <begin position="368"/>
        <end position="428"/>
    </location>
</feature>
<keyword evidence="4 5" id="KW-0067">ATP-binding</keyword>
<gene>
    <name evidence="8" type="ORF">CLV63_106168</name>
</gene>
<dbReference type="AlphaFoldDB" id="A0A2P8DLL7"/>
<dbReference type="Gene3D" id="3.30.200.20">
    <property type="entry name" value="Phosphorylase Kinase, domain 1"/>
    <property type="match status" value="1"/>
</dbReference>
<evidence type="ECO:0000313" key="9">
    <source>
        <dbReference type="Proteomes" id="UP000240542"/>
    </source>
</evidence>
<dbReference type="PROSITE" id="PS00108">
    <property type="entry name" value="PROTEIN_KINASE_ST"/>
    <property type="match status" value="1"/>
</dbReference>
<dbReference type="PROSITE" id="PS50011">
    <property type="entry name" value="PROTEIN_KINASE_DOM"/>
    <property type="match status" value="1"/>
</dbReference>
<proteinExistence type="predicted"/>
<organism evidence="8 9">
    <name type="scientific">Murinocardiopsis flavida</name>
    <dbReference type="NCBI Taxonomy" id="645275"/>
    <lineage>
        <taxon>Bacteria</taxon>
        <taxon>Bacillati</taxon>
        <taxon>Actinomycetota</taxon>
        <taxon>Actinomycetes</taxon>
        <taxon>Streptosporangiales</taxon>
        <taxon>Nocardiopsidaceae</taxon>
        <taxon>Murinocardiopsis</taxon>
    </lineage>
</organism>
<keyword evidence="8" id="KW-0723">Serine/threonine-protein kinase</keyword>
<accession>A0A2P8DLL7</accession>
<dbReference type="InterPro" id="IPR011009">
    <property type="entry name" value="Kinase-like_dom_sf"/>
</dbReference>
<dbReference type="Proteomes" id="UP000240542">
    <property type="component" value="Unassembled WGS sequence"/>
</dbReference>
<feature type="domain" description="Protein kinase" evidence="7">
    <location>
        <begin position="32"/>
        <end position="288"/>
    </location>
</feature>
<dbReference type="PANTHER" id="PTHR43289:SF34">
    <property type="entry name" value="SERINE_THREONINE-PROTEIN KINASE YBDM-RELATED"/>
    <property type="match status" value="1"/>
</dbReference>
<keyword evidence="2 5" id="KW-0547">Nucleotide-binding</keyword>
<dbReference type="GO" id="GO:0004674">
    <property type="term" value="F:protein serine/threonine kinase activity"/>
    <property type="evidence" value="ECO:0007669"/>
    <property type="project" value="UniProtKB-KW"/>
</dbReference>
<feature type="compositionally biased region" description="Polar residues" evidence="6">
    <location>
        <begin position="1"/>
        <end position="20"/>
    </location>
</feature>
<reference evidence="8 9" key="1">
    <citation type="submission" date="2018-03" db="EMBL/GenBank/DDBJ databases">
        <title>Genomic Encyclopedia of Archaeal and Bacterial Type Strains, Phase II (KMG-II): from individual species to whole genera.</title>
        <authorList>
            <person name="Goeker M."/>
        </authorList>
    </citation>
    <scope>NUCLEOTIDE SEQUENCE [LARGE SCALE GENOMIC DNA]</scope>
    <source>
        <strain evidence="8 9">DSM 45312</strain>
    </source>
</reference>
<feature type="region of interest" description="Disordered" evidence="6">
    <location>
        <begin position="1"/>
        <end position="26"/>
    </location>
</feature>
<feature type="compositionally biased region" description="Basic and acidic residues" evidence="6">
    <location>
        <begin position="400"/>
        <end position="425"/>
    </location>
</feature>
<evidence type="ECO:0000256" key="6">
    <source>
        <dbReference type="SAM" id="MobiDB-lite"/>
    </source>
</evidence>
<feature type="binding site" evidence="5">
    <location>
        <position position="60"/>
    </location>
    <ligand>
        <name>ATP</name>
        <dbReference type="ChEBI" id="CHEBI:30616"/>
    </ligand>
</feature>
<dbReference type="InterPro" id="IPR000719">
    <property type="entry name" value="Prot_kinase_dom"/>
</dbReference>
<protein>
    <submittedName>
        <fullName evidence="8">Serine/threonine protein kinase</fullName>
    </submittedName>
</protein>
<evidence type="ECO:0000256" key="1">
    <source>
        <dbReference type="ARBA" id="ARBA00022679"/>
    </source>
</evidence>
<dbReference type="Pfam" id="PF00069">
    <property type="entry name" value="Pkinase"/>
    <property type="match status" value="1"/>
</dbReference>